<keyword evidence="1" id="KW-1133">Transmembrane helix</keyword>
<name>A0ABY4F5J6_9BACI</name>
<dbReference type="Proteomes" id="UP000831782">
    <property type="component" value="Chromosome"/>
</dbReference>
<feature type="transmembrane region" description="Helical" evidence="1">
    <location>
        <begin position="114"/>
        <end position="133"/>
    </location>
</feature>
<evidence type="ECO:0000313" key="2">
    <source>
        <dbReference type="EMBL" id="UOQ49736.1"/>
    </source>
</evidence>
<feature type="transmembrane region" description="Helical" evidence="1">
    <location>
        <begin position="90"/>
        <end position="108"/>
    </location>
</feature>
<evidence type="ECO:0000256" key="1">
    <source>
        <dbReference type="SAM" id="Phobius"/>
    </source>
</evidence>
<dbReference type="RefSeq" id="WP_244722431.1">
    <property type="nucleotide sequence ID" value="NZ_CP095072.1"/>
</dbReference>
<organism evidence="2 3">
    <name type="scientific">Gracilibacillus caseinilyticus</name>
    <dbReference type="NCBI Taxonomy" id="2932256"/>
    <lineage>
        <taxon>Bacteria</taxon>
        <taxon>Bacillati</taxon>
        <taxon>Bacillota</taxon>
        <taxon>Bacilli</taxon>
        <taxon>Bacillales</taxon>
        <taxon>Bacillaceae</taxon>
        <taxon>Gracilibacillus</taxon>
    </lineage>
</organism>
<gene>
    <name evidence="2" type="ORF">MUN88_06560</name>
</gene>
<evidence type="ECO:0000313" key="3">
    <source>
        <dbReference type="Proteomes" id="UP000831782"/>
    </source>
</evidence>
<feature type="transmembrane region" description="Helical" evidence="1">
    <location>
        <begin position="185"/>
        <end position="207"/>
    </location>
</feature>
<sequence length="215" mass="25062">MIKNSFEIYNRHLLKIMTISLVIVIPISLFLYFATFYVYDSLETNQYPNLYMLFFIIMNFVCIIPMYRKLAQSDVEDEEEPTIWELMKEFIKHFGMVLVISLPLYVIALFGAPLAFIPTAICGAIMLVFPFCVHNVDLKKVMAKTGGILKRENIFILFDLIVVVSSQILIYSVLMQAFVNFDNNFYVYSITRAIVNAAIFPFLIFYLTQRYIIDE</sequence>
<keyword evidence="3" id="KW-1185">Reference proteome</keyword>
<reference evidence="2 3" key="1">
    <citation type="submission" date="2022-04" db="EMBL/GenBank/DDBJ databases">
        <title>Gracilibacillus sp. isolated from saltern.</title>
        <authorList>
            <person name="Won M."/>
            <person name="Lee C.-M."/>
            <person name="Woen H.-Y."/>
            <person name="Kwon S.-W."/>
        </authorList>
    </citation>
    <scope>NUCLEOTIDE SEQUENCE [LARGE SCALE GENOMIC DNA]</scope>
    <source>
        <strain evidence="2 3">SSWR10-1</strain>
    </source>
</reference>
<accession>A0ABY4F5J6</accession>
<dbReference type="EMBL" id="CP095072">
    <property type="protein sequence ID" value="UOQ49736.1"/>
    <property type="molecule type" value="Genomic_DNA"/>
</dbReference>
<protein>
    <submittedName>
        <fullName evidence="2">Uncharacterized protein</fullName>
    </submittedName>
</protein>
<feature type="transmembrane region" description="Helical" evidence="1">
    <location>
        <begin position="50"/>
        <end position="70"/>
    </location>
</feature>
<feature type="transmembrane region" description="Helical" evidence="1">
    <location>
        <begin position="154"/>
        <end position="179"/>
    </location>
</feature>
<keyword evidence="1" id="KW-0472">Membrane</keyword>
<proteinExistence type="predicted"/>
<feature type="transmembrane region" description="Helical" evidence="1">
    <location>
        <begin position="12"/>
        <end position="38"/>
    </location>
</feature>
<keyword evidence="1" id="KW-0812">Transmembrane</keyword>